<dbReference type="AlphaFoldDB" id="A0A1F5PK04"/>
<gene>
    <name evidence="2" type="ORF">A3E29_03440</name>
</gene>
<dbReference type="GO" id="GO:0006189">
    <property type="term" value="P:'de novo' IMP biosynthetic process"/>
    <property type="evidence" value="ECO:0007669"/>
    <property type="project" value="TreeGrafter"/>
</dbReference>
<sequence>MTKPTQGPEYAYFTVADYDKTPALVEFARQVAKVVPLLSSNGTARYLREAGLPVTSVTEIIKHSIAHRLANANGAPAAVLKFEEGRKIIDWTAEVLSEYDLLNGRIKTLRPECMGPILAAPDQIGELQRLGMCRIVLNRTSFYAFRREVQRDGSTLKSIRQKLDIGGPTGIMCTIKADGLPIIFAEDHDEVLQYLWSDRINDEFRRRMQRKAAWHVADYYQQVARWLTEIPMPA</sequence>
<dbReference type="Proteomes" id="UP000177682">
    <property type="component" value="Unassembled WGS sequence"/>
</dbReference>
<dbReference type="GO" id="GO:0005829">
    <property type="term" value="C:cytosol"/>
    <property type="evidence" value="ECO:0007669"/>
    <property type="project" value="TreeGrafter"/>
</dbReference>
<dbReference type="PANTHER" id="PTHR11692:SF0">
    <property type="entry name" value="BIFUNCTIONAL PURINE BIOSYNTHESIS PROTEIN ATIC"/>
    <property type="match status" value="1"/>
</dbReference>
<organism evidence="2 3">
    <name type="scientific">Candidatus Doudnabacteria bacterium RIFCSPHIGHO2_12_FULL_48_16</name>
    <dbReference type="NCBI Taxonomy" id="1817838"/>
    <lineage>
        <taxon>Bacteria</taxon>
        <taxon>Candidatus Doudnaibacteriota</taxon>
    </lineage>
</organism>
<evidence type="ECO:0000259" key="1">
    <source>
        <dbReference type="Pfam" id="PF02142"/>
    </source>
</evidence>
<reference evidence="2 3" key="1">
    <citation type="journal article" date="2016" name="Nat. Commun.">
        <title>Thousands of microbial genomes shed light on interconnected biogeochemical processes in an aquifer system.</title>
        <authorList>
            <person name="Anantharaman K."/>
            <person name="Brown C.T."/>
            <person name="Hug L.A."/>
            <person name="Sharon I."/>
            <person name="Castelle C.J."/>
            <person name="Probst A.J."/>
            <person name="Thomas B.C."/>
            <person name="Singh A."/>
            <person name="Wilkins M.J."/>
            <person name="Karaoz U."/>
            <person name="Brodie E.L."/>
            <person name="Williams K.H."/>
            <person name="Hubbard S.S."/>
            <person name="Banfield J.F."/>
        </authorList>
    </citation>
    <scope>NUCLEOTIDE SEQUENCE [LARGE SCALE GENOMIC DNA]</scope>
</reference>
<name>A0A1F5PK04_9BACT</name>
<evidence type="ECO:0000313" key="2">
    <source>
        <dbReference type="EMBL" id="OGE90134.1"/>
    </source>
</evidence>
<proteinExistence type="predicted"/>
<dbReference type="GO" id="GO:0004643">
    <property type="term" value="F:phosphoribosylaminoimidazolecarboxamide formyltransferase activity"/>
    <property type="evidence" value="ECO:0007669"/>
    <property type="project" value="InterPro"/>
</dbReference>
<protein>
    <recommendedName>
        <fullName evidence="1">MGS-like domain-containing protein</fullName>
    </recommendedName>
</protein>
<dbReference type="InterPro" id="IPR002695">
    <property type="entry name" value="PurH-like"/>
</dbReference>
<dbReference type="InterPro" id="IPR036914">
    <property type="entry name" value="MGS-like_dom_sf"/>
</dbReference>
<dbReference type="SUPFAM" id="SSF52335">
    <property type="entry name" value="Methylglyoxal synthase-like"/>
    <property type="match status" value="2"/>
</dbReference>
<dbReference type="Gene3D" id="3.40.50.1380">
    <property type="entry name" value="Methylglyoxal synthase-like domain"/>
    <property type="match status" value="1"/>
</dbReference>
<feature type="domain" description="MGS-like" evidence="1">
    <location>
        <begin position="24"/>
        <end position="169"/>
    </location>
</feature>
<dbReference type="InterPro" id="IPR011607">
    <property type="entry name" value="MGS-like_dom"/>
</dbReference>
<dbReference type="Pfam" id="PF02142">
    <property type="entry name" value="MGS"/>
    <property type="match status" value="1"/>
</dbReference>
<comment type="caution">
    <text evidence="2">The sequence shown here is derived from an EMBL/GenBank/DDBJ whole genome shotgun (WGS) entry which is preliminary data.</text>
</comment>
<dbReference type="EMBL" id="MFEY01000007">
    <property type="protein sequence ID" value="OGE90134.1"/>
    <property type="molecule type" value="Genomic_DNA"/>
</dbReference>
<dbReference type="PANTHER" id="PTHR11692">
    <property type="entry name" value="BIFUNCTIONAL PURINE BIOSYNTHESIS PROTEIN PURH"/>
    <property type="match status" value="1"/>
</dbReference>
<dbReference type="GO" id="GO:0003937">
    <property type="term" value="F:IMP cyclohydrolase activity"/>
    <property type="evidence" value="ECO:0007669"/>
    <property type="project" value="InterPro"/>
</dbReference>
<evidence type="ECO:0000313" key="3">
    <source>
        <dbReference type="Proteomes" id="UP000177682"/>
    </source>
</evidence>
<accession>A0A1F5PK04</accession>